<evidence type="ECO:0000313" key="3">
    <source>
        <dbReference type="EMBL" id="KAK7173609.1"/>
    </source>
</evidence>
<reference evidence="3 4" key="1">
    <citation type="submission" date="2024-02" db="EMBL/GenBank/DDBJ databases">
        <title>Chromosome-level genome assembly of the Eurasian Minnow (Phoxinus phoxinus).</title>
        <authorList>
            <person name="Oriowo T.O."/>
            <person name="Martin S."/>
            <person name="Stange M."/>
            <person name="Chrysostomakis Y."/>
            <person name="Brown T."/>
            <person name="Winkler S."/>
            <person name="Kukowka S."/>
            <person name="Myers E.W."/>
            <person name="Bohne A."/>
        </authorList>
    </citation>
    <scope>NUCLEOTIDE SEQUENCE [LARGE SCALE GENOMIC DNA]</scope>
    <source>
        <strain evidence="3">ZFMK-TIS-60720</strain>
        <tissue evidence="3">Whole Organism</tissue>
    </source>
</reference>
<dbReference type="InterPro" id="IPR036179">
    <property type="entry name" value="Ig-like_dom_sf"/>
</dbReference>
<dbReference type="Gene3D" id="2.60.40.10">
    <property type="entry name" value="Immunoglobulins"/>
    <property type="match status" value="1"/>
</dbReference>
<name>A0AAN9DFS6_9TELE</name>
<proteinExistence type="predicted"/>
<feature type="signal peptide" evidence="1">
    <location>
        <begin position="1"/>
        <end position="17"/>
    </location>
</feature>
<feature type="domain" description="Ig-like" evidence="2">
    <location>
        <begin position="19"/>
        <end position="112"/>
    </location>
</feature>
<dbReference type="Pfam" id="PF07654">
    <property type="entry name" value="C1-set"/>
    <property type="match status" value="1"/>
</dbReference>
<keyword evidence="1" id="KW-0732">Signal</keyword>
<evidence type="ECO:0000256" key="1">
    <source>
        <dbReference type="SAM" id="SignalP"/>
    </source>
</evidence>
<protein>
    <recommendedName>
        <fullName evidence="2">Ig-like domain-containing protein</fullName>
    </recommendedName>
</protein>
<sequence length="176" mass="19547">MLPTLLTTMLFTMGSDAVPYVILSPPFHLNTDRSGLTILVCVVHDVHQGEMEVAWISSGTRGTNPAVSNLLQGHNGIQSAMSFISVASSEWTSYTCFVSHRGSDQLMHRHYAGFPKETSERADDEETSDICLDHQSSLLEEVRANKDLICIQALRILLLKITIFNILMTAQAVIKW</sequence>
<dbReference type="AlphaFoldDB" id="A0AAN9DFS6"/>
<dbReference type="SUPFAM" id="SSF48726">
    <property type="entry name" value="Immunoglobulin"/>
    <property type="match status" value="1"/>
</dbReference>
<gene>
    <name evidence="3" type="ORF">R3I93_003432</name>
</gene>
<evidence type="ECO:0000259" key="2">
    <source>
        <dbReference type="PROSITE" id="PS50835"/>
    </source>
</evidence>
<dbReference type="InterPro" id="IPR007110">
    <property type="entry name" value="Ig-like_dom"/>
</dbReference>
<organism evidence="3 4">
    <name type="scientific">Phoxinus phoxinus</name>
    <name type="common">Eurasian minnow</name>
    <dbReference type="NCBI Taxonomy" id="58324"/>
    <lineage>
        <taxon>Eukaryota</taxon>
        <taxon>Metazoa</taxon>
        <taxon>Chordata</taxon>
        <taxon>Craniata</taxon>
        <taxon>Vertebrata</taxon>
        <taxon>Euteleostomi</taxon>
        <taxon>Actinopterygii</taxon>
        <taxon>Neopterygii</taxon>
        <taxon>Teleostei</taxon>
        <taxon>Ostariophysi</taxon>
        <taxon>Cypriniformes</taxon>
        <taxon>Leuciscidae</taxon>
        <taxon>Phoxininae</taxon>
        <taxon>Phoxinus</taxon>
    </lineage>
</organism>
<dbReference type="InterPro" id="IPR003597">
    <property type="entry name" value="Ig_C1-set"/>
</dbReference>
<comment type="caution">
    <text evidence="3">The sequence shown here is derived from an EMBL/GenBank/DDBJ whole genome shotgun (WGS) entry which is preliminary data.</text>
</comment>
<evidence type="ECO:0000313" key="4">
    <source>
        <dbReference type="Proteomes" id="UP001364617"/>
    </source>
</evidence>
<accession>A0AAN9DFS6</accession>
<keyword evidence="4" id="KW-1185">Reference proteome</keyword>
<dbReference type="PROSITE" id="PS50835">
    <property type="entry name" value="IG_LIKE"/>
    <property type="match status" value="1"/>
</dbReference>
<dbReference type="EMBL" id="JAYKXH010000003">
    <property type="protein sequence ID" value="KAK7173609.1"/>
    <property type="molecule type" value="Genomic_DNA"/>
</dbReference>
<dbReference type="Proteomes" id="UP001364617">
    <property type="component" value="Unassembled WGS sequence"/>
</dbReference>
<feature type="chain" id="PRO_5042968054" description="Ig-like domain-containing protein" evidence="1">
    <location>
        <begin position="18"/>
        <end position="176"/>
    </location>
</feature>
<dbReference type="InterPro" id="IPR013783">
    <property type="entry name" value="Ig-like_fold"/>
</dbReference>